<evidence type="ECO:0000256" key="1">
    <source>
        <dbReference type="SAM" id="Phobius"/>
    </source>
</evidence>
<gene>
    <name evidence="2" type="ORF">GQE99_00135</name>
</gene>
<accession>A0A845LXC7</accession>
<keyword evidence="1" id="KW-0472">Membrane</keyword>
<dbReference type="AlphaFoldDB" id="A0A845LXC7"/>
<keyword evidence="1" id="KW-0812">Transmembrane</keyword>
<protein>
    <recommendedName>
        <fullName evidence="4">Terminase-like family protein</fullName>
    </recommendedName>
</protein>
<dbReference type="Proteomes" id="UP000467322">
    <property type="component" value="Unassembled WGS sequence"/>
</dbReference>
<keyword evidence="3" id="KW-1185">Reference proteome</keyword>
<evidence type="ECO:0000313" key="3">
    <source>
        <dbReference type="Proteomes" id="UP000467322"/>
    </source>
</evidence>
<sequence>MSEQSVDLQSKMLDVLARENMYLFLAAMFPVICPGETLVRAPYLEAMCHSLQNVATGKTKRLMISIAPRHLKSICGSVLLPAYELGRDPTKKVVVVSYNNDLAREHGDLFRRVVTSNAFKRIFPDFKIDTKHDRLEHIKTTKGGGRKSVSVGGGVTGFGANLIVIDDLGKPADMRHDTYRQSLRDYFDQTLFSRLNDKQEDRIVSIQQRLHPDDFSAYLIEKGTFDHLCLPAIAEVPETIPLYNGRTWERKRGDLLNPGRESREVLDQIRADIGQYAFQAQYQQNPVAGENDFLTMDDLHLVDTLPDKDMFTRRVQSWDTALKNGPRCDYSVGLTFGYHREEERWYLLDVVRERLDYTNLKATVLRKRKEWRADKVLIEASAMGIVNRHARLTPVLG</sequence>
<evidence type="ECO:0008006" key="4">
    <source>
        <dbReference type="Google" id="ProtNLM"/>
    </source>
</evidence>
<organism evidence="2 3">
    <name type="scientific">Maritimibacter harenae</name>
    <dbReference type="NCBI Taxonomy" id="2606218"/>
    <lineage>
        <taxon>Bacteria</taxon>
        <taxon>Pseudomonadati</taxon>
        <taxon>Pseudomonadota</taxon>
        <taxon>Alphaproteobacteria</taxon>
        <taxon>Rhodobacterales</taxon>
        <taxon>Roseobacteraceae</taxon>
        <taxon>Maritimibacter</taxon>
    </lineage>
</organism>
<name>A0A845LXC7_9RHOB</name>
<dbReference type="RefSeq" id="WP_161349563.1">
    <property type="nucleotide sequence ID" value="NZ_WTUX01000002.1"/>
</dbReference>
<keyword evidence="1" id="KW-1133">Transmembrane helix</keyword>
<dbReference type="EMBL" id="WTUX01000002">
    <property type="protein sequence ID" value="MZR11439.1"/>
    <property type="molecule type" value="Genomic_DNA"/>
</dbReference>
<evidence type="ECO:0000313" key="2">
    <source>
        <dbReference type="EMBL" id="MZR11439.1"/>
    </source>
</evidence>
<proteinExistence type="predicted"/>
<reference evidence="2 3" key="1">
    <citation type="submission" date="2019-12" db="EMBL/GenBank/DDBJ databases">
        <title>Maritimibacter sp. nov. sp. isolated from sea sand.</title>
        <authorList>
            <person name="Kim J."/>
            <person name="Jeong S.E."/>
            <person name="Jung H.S."/>
            <person name="Jeon C.O."/>
        </authorList>
    </citation>
    <scope>NUCLEOTIDE SEQUENCE [LARGE SCALE GENOMIC DNA]</scope>
    <source>
        <strain evidence="2 3">DP07</strain>
    </source>
</reference>
<feature type="transmembrane region" description="Helical" evidence="1">
    <location>
        <begin position="21"/>
        <end position="43"/>
    </location>
</feature>
<comment type="caution">
    <text evidence="2">The sequence shown here is derived from an EMBL/GenBank/DDBJ whole genome shotgun (WGS) entry which is preliminary data.</text>
</comment>